<comment type="caution">
    <text evidence="4">The sequence shown here is derived from an EMBL/GenBank/DDBJ whole genome shotgun (WGS) entry which is preliminary data.</text>
</comment>
<evidence type="ECO:0000259" key="3">
    <source>
        <dbReference type="Pfam" id="PF25574"/>
    </source>
</evidence>
<evidence type="ECO:0000313" key="5">
    <source>
        <dbReference type="Proteomes" id="UP000652761"/>
    </source>
</evidence>
<dbReference type="Pfam" id="PF25574">
    <property type="entry name" value="TPR_IMB1"/>
    <property type="match status" value="1"/>
</dbReference>
<dbReference type="OrthoDB" id="1869632at2759"/>
<feature type="region of interest" description="Disordered" evidence="2">
    <location>
        <begin position="1"/>
        <end position="95"/>
    </location>
</feature>
<reference evidence="4" key="1">
    <citation type="submission" date="2017-07" db="EMBL/GenBank/DDBJ databases">
        <title>Taro Niue Genome Assembly and Annotation.</title>
        <authorList>
            <person name="Atibalentja N."/>
            <person name="Keating K."/>
            <person name="Fields C.J."/>
        </authorList>
    </citation>
    <scope>NUCLEOTIDE SEQUENCE</scope>
    <source>
        <strain evidence="4">Niue_2</strain>
        <tissue evidence="4">Leaf</tissue>
    </source>
</reference>
<dbReference type="SUPFAM" id="SSF48371">
    <property type="entry name" value="ARM repeat"/>
    <property type="match status" value="1"/>
</dbReference>
<name>A0A843V1F5_COLES</name>
<evidence type="ECO:0000256" key="2">
    <source>
        <dbReference type="SAM" id="MobiDB-lite"/>
    </source>
</evidence>
<gene>
    <name evidence="4" type="ORF">Taro_022302</name>
</gene>
<feature type="compositionally biased region" description="Polar residues" evidence="2">
    <location>
        <begin position="1"/>
        <end position="10"/>
    </location>
</feature>
<dbReference type="EMBL" id="NMUH01001172">
    <property type="protein sequence ID" value="MQL89715.1"/>
    <property type="molecule type" value="Genomic_DNA"/>
</dbReference>
<dbReference type="InterPro" id="IPR011989">
    <property type="entry name" value="ARM-like"/>
</dbReference>
<protein>
    <recommendedName>
        <fullName evidence="3">Importin subunit beta-1/Transportin-1-like TPR repeats domain-containing protein</fullName>
    </recommendedName>
</protein>
<evidence type="ECO:0000313" key="4">
    <source>
        <dbReference type="EMBL" id="MQL89715.1"/>
    </source>
</evidence>
<dbReference type="Proteomes" id="UP000652761">
    <property type="component" value="Unassembled WGS sequence"/>
</dbReference>
<sequence>MPASLATSTVHPKKTSAMMQAQGHLSWRVTSETKCSKWGRRDSEADDVGAAEGVGVLSREYRRPEGSGIERSGEEGDSEATRLPTFDELGQGQEGPEVALRHEREHQDLPGIFQGFKSSKSDVMMPYAAHVLQFIEVVFKDKNGDEGVTKAAVAVMGDLADVLGPNVSMLFKDRTFHMEILGQCFRSGDAQLKETATWTQGMLGRVLVS</sequence>
<dbReference type="InterPro" id="IPR058584">
    <property type="entry name" value="IMB1_TNPO1-like_TPR"/>
</dbReference>
<dbReference type="Gene3D" id="1.25.10.10">
    <property type="entry name" value="Leucine-rich Repeat Variant"/>
    <property type="match status" value="1"/>
</dbReference>
<evidence type="ECO:0000256" key="1">
    <source>
        <dbReference type="ARBA" id="ARBA00022737"/>
    </source>
</evidence>
<dbReference type="AlphaFoldDB" id="A0A843V1F5"/>
<keyword evidence="1" id="KW-0677">Repeat</keyword>
<accession>A0A843V1F5</accession>
<proteinExistence type="predicted"/>
<keyword evidence="5" id="KW-1185">Reference proteome</keyword>
<dbReference type="InterPro" id="IPR016024">
    <property type="entry name" value="ARM-type_fold"/>
</dbReference>
<organism evidence="4 5">
    <name type="scientific">Colocasia esculenta</name>
    <name type="common">Wild taro</name>
    <name type="synonym">Arum esculentum</name>
    <dbReference type="NCBI Taxonomy" id="4460"/>
    <lineage>
        <taxon>Eukaryota</taxon>
        <taxon>Viridiplantae</taxon>
        <taxon>Streptophyta</taxon>
        <taxon>Embryophyta</taxon>
        <taxon>Tracheophyta</taxon>
        <taxon>Spermatophyta</taxon>
        <taxon>Magnoliopsida</taxon>
        <taxon>Liliopsida</taxon>
        <taxon>Araceae</taxon>
        <taxon>Aroideae</taxon>
        <taxon>Colocasieae</taxon>
        <taxon>Colocasia</taxon>
    </lineage>
</organism>
<feature type="domain" description="Importin subunit beta-1/Transportin-1-like TPR repeats" evidence="3">
    <location>
        <begin position="111"/>
        <end position="165"/>
    </location>
</feature>